<comment type="caution">
    <text evidence="2">The sequence shown here is derived from an EMBL/GenBank/DDBJ whole genome shotgun (WGS) entry which is preliminary data.</text>
</comment>
<evidence type="ECO:0000313" key="2">
    <source>
        <dbReference type="EMBL" id="GIG15345.1"/>
    </source>
</evidence>
<dbReference type="RefSeq" id="WP_166379770.1">
    <property type="nucleotide sequence ID" value="NZ_BAAATT010000005.1"/>
</dbReference>
<evidence type="ECO:0000313" key="3">
    <source>
        <dbReference type="Proteomes" id="UP000660339"/>
    </source>
</evidence>
<proteinExistence type="predicted"/>
<dbReference type="Proteomes" id="UP000660339">
    <property type="component" value="Unassembled WGS sequence"/>
</dbReference>
<reference evidence="2" key="1">
    <citation type="submission" date="2021-01" db="EMBL/GenBank/DDBJ databases">
        <title>Whole genome shotgun sequence of Catellatospora methionotrophica NBRC 14553.</title>
        <authorList>
            <person name="Komaki H."/>
            <person name="Tamura T."/>
        </authorList>
    </citation>
    <scope>NUCLEOTIDE SEQUENCE</scope>
    <source>
        <strain evidence="2">NBRC 14553</strain>
    </source>
</reference>
<dbReference type="Pfam" id="PF02627">
    <property type="entry name" value="CMD"/>
    <property type="match status" value="1"/>
</dbReference>
<accession>A0A8J3LMF8</accession>
<protein>
    <submittedName>
        <fullName evidence="2">Alkyl hydroperoxide reductase AhpD</fullName>
    </submittedName>
</protein>
<dbReference type="AlphaFoldDB" id="A0A8J3LMF8"/>
<dbReference type="EMBL" id="BONJ01000020">
    <property type="protein sequence ID" value="GIG15345.1"/>
    <property type="molecule type" value="Genomic_DNA"/>
</dbReference>
<dbReference type="GO" id="GO:0051920">
    <property type="term" value="F:peroxiredoxin activity"/>
    <property type="evidence" value="ECO:0007669"/>
    <property type="project" value="InterPro"/>
</dbReference>
<gene>
    <name evidence="2" type="ORF">Cme02nite_36770</name>
</gene>
<dbReference type="InterPro" id="IPR029032">
    <property type="entry name" value="AhpD-like"/>
</dbReference>
<name>A0A8J3LMF8_9ACTN</name>
<dbReference type="SUPFAM" id="SSF69118">
    <property type="entry name" value="AhpD-like"/>
    <property type="match status" value="1"/>
</dbReference>
<dbReference type="Gene3D" id="1.20.1290.10">
    <property type="entry name" value="AhpD-like"/>
    <property type="match status" value="1"/>
</dbReference>
<feature type="domain" description="Carboxymuconolactone decarboxylase-like" evidence="1">
    <location>
        <begin position="59"/>
        <end position="137"/>
    </location>
</feature>
<organism evidence="2 3">
    <name type="scientific">Catellatospora methionotrophica</name>
    <dbReference type="NCBI Taxonomy" id="121620"/>
    <lineage>
        <taxon>Bacteria</taxon>
        <taxon>Bacillati</taxon>
        <taxon>Actinomycetota</taxon>
        <taxon>Actinomycetes</taxon>
        <taxon>Micromonosporales</taxon>
        <taxon>Micromonosporaceae</taxon>
        <taxon>Catellatospora</taxon>
    </lineage>
</organism>
<dbReference type="InterPro" id="IPR003779">
    <property type="entry name" value="CMD-like"/>
</dbReference>
<keyword evidence="3" id="KW-1185">Reference proteome</keyword>
<evidence type="ECO:0000259" key="1">
    <source>
        <dbReference type="Pfam" id="PF02627"/>
    </source>
</evidence>
<sequence length="358" mass="38262">MVVGRIASSVIQRQVRYVTPVPVAAASGLLGQVYGQVLDEMGLVVPPVQLHSAVPELAAAYWMLMREPLLPTVDVDRAAKEAVATAVSVANICPYCVEMHSVGMYDLAGEHDAEQLAADRAVEVDDPRLRALALWARHAALPDDPAATTAPFAAAERAELVGTVVGLHYLTRMVNVFLSSFLLPPGLGPAARRRFKRGVGRVLRPTLRNPRLPGRAVDLLPPAALPDDAAWAAASPTVAAATARAYAAFEDAGQCALSPQVRAVVEVRLARWRGEETGLSRAWCERLVADLSAADQAAARLALLTALASYQVDEDVVGEFRRYFPDDATLLRAASWAAYRAARAVGGWHNAQVGSIPQ</sequence>